<keyword evidence="1" id="KW-0802">TPR repeat</keyword>
<dbReference type="InterPro" id="IPR019734">
    <property type="entry name" value="TPR_rpt"/>
</dbReference>
<feature type="repeat" description="TPR" evidence="1">
    <location>
        <begin position="200"/>
        <end position="233"/>
    </location>
</feature>
<accession>A0ABP9RU54</accession>
<dbReference type="Proteomes" id="UP001501600">
    <property type="component" value="Unassembled WGS sequence"/>
</dbReference>
<name>A0ABP9RU54_9GAMM</name>
<dbReference type="SMART" id="SM00028">
    <property type="entry name" value="TPR"/>
    <property type="match status" value="1"/>
</dbReference>
<dbReference type="RefSeq" id="WP_345315196.1">
    <property type="nucleotide sequence ID" value="NZ_BAABLF010000002.1"/>
</dbReference>
<dbReference type="PROSITE" id="PS51257">
    <property type="entry name" value="PROKAR_LIPOPROTEIN"/>
    <property type="match status" value="1"/>
</dbReference>
<evidence type="ECO:0000256" key="1">
    <source>
        <dbReference type="PROSITE-ProRule" id="PRU00339"/>
    </source>
</evidence>
<protein>
    <recommendedName>
        <fullName evidence="5">Tetratricopeptide repeat protein</fullName>
    </recommendedName>
</protein>
<gene>
    <name evidence="3" type="ORF">GCM10025772_02290</name>
</gene>
<reference evidence="4" key="1">
    <citation type="journal article" date="2019" name="Int. J. Syst. Evol. Microbiol.">
        <title>The Global Catalogue of Microorganisms (GCM) 10K type strain sequencing project: providing services to taxonomists for standard genome sequencing and annotation.</title>
        <authorList>
            <consortium name="The Broad Institute Genomics Platform"/>
            <consortium name="The Broad Institute Genome Sequencing Center for Infectious Disease"/>
            <person name="Wu L."/>
            <person name="Ma J."/>
        </authorList>
    </citation>
    <scope>NUCLEOTIDE SEQUENCE [LARGE SCALE GENOMIC DNA]</scope>
    <source>
        <strain evidence="4">JCM 18720</strain>
    </source>
</reference>
<dbReference type="InterPro" id="IPR011990">
    <property type="entry name" value="TPR-like_helical_dom_sf"/>
</dbReference>
<feature type="signal peptide" evidence="2">
    <location>
        <begin position="1"/>
        <end position="23"/>
    </location>
</feature>
<evidence type="ECO:0000256" key="2">
    <source>
        <dbReference type="SAM" id="SignalP"/>
    </source>
</evidence>
<dbReference type="Gene3D" id="1.25.40.10">
    <property type="entry name" value="Tetratricopeptide repeat domain"/>
    <property type="match status" value="1"/>
</dbReference>
<dbReference type="EMBL" id="BAABLF010000002">
    <property type="protein sequence ID" value="GAA5186549.1"/>
    <property type="molecule type" value="Genomic_DNA"/>
</dbReference>
<evidence type="ECO:0000313" key="4">
    <source>
        <dbReference type="Proteomes" id="UP001501600"/>
    </source>
</evidence>
<keyword evidence="2" id="KW-0732">Signal</keyword>
<evidence type="ECO:0008006" key="5">
    <source>
        <dbReference type="Google" id="ProtNLM"/>
    </source>
</evidence>
<dbReference type="SUPFAM" id="SSF48452">
    <property type="entry name" value="TPR-like"/>
    <property type="match status" value="1"/>
</dbReference>
<keyword evidence="4" id="KW-1185">Reference proteome</keyword>
<dbReference type="PROSITE" id="PS50005">
    <property type="entry name" value="TPR"/>
    <property type="match status" value="1"/>
</dbReference>
<sequence>MPRRLKALLLVLLLAGCAGSSLFQPYPNRIAAVQAQIQRGNGDAALASLANHVDDGDGLLYAQEAGRIAALLGDTPASLDYYRQAMADYDQLDWRAIVSFTDISQQLGAATVSENLLAYRGQAFERVMLHQQQALNYLWQSDLEAALVEVRRADQAQILAQKTYRENLKSQRAISNASIDAELTRLDRQAGNAPDSFINPYVLFSNAVIYEAAGQPNDALIDLRKALQLRPENTLLQREVVRLACQLNIDCDTLERQFGAPIPAPSQSGRLVILYETGTLPPRQQITIPFSWDSYYQQIALPTYRGIQAPPSLLTVQLDADILTTEPLADLDQMAARSLREQYPFILLRQGIRLATKHNANAWAERKGGDFGAISMQIFNALTEQADRRSWLTLPRQAQAATRHLHPGDYRLTAAGLQTEVAIAPGRTTLVWIAEQAGTRQIQTILI</sequence>
<organism evidence="3 4">
    <name type="scientific">Ferrimonas gelatinilytica</name>
    <dbReference type="NCBI Taxonomy" id="1255257"/>
    <lineage>
        <taxon>Bacteria</taxon>
        <taxon>Pseudomonadati</taxon>
        <taxon>Pseudomonadota</taxon>
        <taxon>Gammaproteobacteria</taxon>
        <taxon>Alteromonadales</taxon>
        <taxon>Ferrimonadaceae</taxon>
        <taxon>Ferrimonas</taxon>
    </lineage>
</organism>
<proteinExistence type="predicted"/>
<evidence type="ECO:0000313" key="3">
    <source>
        <dbReference type="EMBL" id="GAA5186549.1"/>
    </source>
</evidence>
<comment type="caution">
    <text evidence="3">The sequence shown here is derived from an EMBL/GenBank/DDBJ whole genome shotgun (WGS) entry which is preliminary data.</text>
</comment>
<feature type="chain" id="PRO_5045393329" description="Tetratricopeptide repeat protein" evidence="2">
    <location>
        <begin position="24"/>
        <end position="447"/>
    </location>
</feature>